<sequence>MEELKQDYSVYVFEHELEGYSLVKRWLWLLLRSTFIIVMFYRLATHKNPLIKLFSIPLYKVIRIVSGVQIPRATKIGKGLFLPHFGNIVLNKKAQYGDDLTIYHGVTVGAKGGASSDAGVPTIGNKVRLSAGAVVLGDVSIGNNVTVGAGAVVVKDVPEHAVAVGNPARILIREPKPLSQSTDSAD</sequence>
<gene>
    <name evidence="5" type="ORF">SNR37_001226</name>
</gene>
<dbReference type="Gene3D" id="2.160.10.10">
    <property type="entry name" value="Hexapeptide repeat proteins"/>
    <property type="match status" value="1"/>
</dbReference>
<protein>
    <recommendedName>
        <fullName evidence="4">Serine acetyltransferase</fullName>
        <ecNumber evidence="4">2.3.1.30</ecNumber>
    </recommendedName>
</protein>
<comment type="caution">
    <text evidence="5">The sequence shown here is derived from an EMBL/GenBank/DDBJ whole genome shotgun (WGS) entry which is preliminary data.</text>
</comment>
<dbReference type="InterPro" id="IPR045304">
    <property type="entry name" value="LbH_SAT"/>
</dbReference>
<evidence type="ECO:0000313" key="5">
    <source>
        <dbReference type="EMBL" id="MEE1675899.1"/>
    </source>
</evidence>
<accession>A0ABU7G931</accession>
<dbReference type="EC" id="2.3.1.30" evidence="4"/>
<organism evidence="5 6">
    <name type="scientific">Agarivorans aestuarii</name>
    <dbReference type="NCBI Taxonomy" id="1563703"/>
    <lineage>
        <taxon>Bacteria</taxon>
        <taxon>Pseudomonadati</taxon>
        <taxon>Pseudomonadota</taxon>
        <taxon>Gammaproteobacteria</taxon>
        <taxon>Alteromonadales</taxon>
        <taxon>Alteromonadaceae</taxon>
        <taxon>Agarivorans</taxon>
    </lineage>
</organism>
<dbReference type="CDD" id="cd03354">
    <property type="entry name" value="LbH_SAT"/>
    <property type="match status" value="1"/>
</dbReference>
<comment type="similarity">
    <text evidence="1 4">Belongs to the transferase hexapeptide repeat family.</text>
</comment>
<dbReference type="Proteomes" id="UP001310248">
    <property type="component" value="Unassembled WGS sequence"/>
</dbReference>
<keyword evidence="3 4" id="KW-0012">Acyltransferase</keyword>
<keyword evidence="2 4" id="KW-0808">Transferase</keyword>
<comment type="catalytic activity">
    <reaction evidence="4">
        <text>L-serine + acetyl-CoA = O-acetyl-L-serine + CoA</text>
        <dbReference type="Rhea" id="RHEA:24560"/>
        <dbReference type="ChEBI" id="CHEBI:33384"/>
        <dbReference type="ChEBI" id="CHEBI:57287"/>
        <dbReference type="ChEBI" id="CHEBI:57288"/>
        <dbReference type="ChEBI" id="CHEBI:58340"/>
        <dbReference type="EC" id="2.3.1.30"/>
    </reaction>
</comment>
<evidence type="ECO:0000313" key="6">
    <source>
        <dbReference type="Proteomes" id="UP001310248"/>
    </source>
</evidence>
<dbReference type="InterPro" id="IPR005881">
    <property type="entry name" value="Ser_O-AcTrfase"/>
</dbReference>
<dbReference type="Pfam" id="PF00132">
    <property type="entry name" value="Hexapep"/>
    <property type="match status" value="1"/>
</dbReference>
<dbReference type="EMBL" id="JAYDYW010000016">
    <property type="protein sequence ID" value="MEE1675899.1"/>
    <property type="molecule type" value="Genomic_DNA"/>
</dbReference>
<dbReference type="PANTHER" id="PTHR42811">
    <property type="entry name" value="SERINE ACETYLTRANSFERASE"/>
    <property type="match status" value="1"/>
</dbReference>
<evidence type="ECO:0000256" key="1">
    <source>
        <dbReference type="ARBA" id="ARBA00007274"/>
    </source>
</evidence>
<evidence type="ECO:0000256" key="3">
    <source>
        <dbReference type="ARBA" id="ARBA00023315"/>
    </source>
</evidence>
<name>A0ABU7G931_9ALTE</name>
<reference evidence="6" key="1">
    <citation type="submission" date="2023-07" db="EMBL/GenBank/DDBJ databases">
        <title>Draft genome sequence of Agarivorans aestuarii strain ZMCS4, a CAZymes producing bacteria isolated from the marine brown algae Clodostephus spongiosus.</title>
        <authorList>
            <person name="Lorente B."/>
            <person name="Cabral C."/>
            <person name="Frias J."/>
            <person name="Faria J."/>
            <person name="Toubarro D."/>
        </authorList>
    </citation>
    <scope>NUCLEOTIDE SEQUENCE [LARGE SCALE GENOMIC DNA]</scope>
    <source>
        <strain evidence="6">ZMCS4</strain>
    </source>
</reference>
<dbReference type="InterPro" id="IPR011004">
    <property type="entry name" value="Trimer_LpxA-like_sf"/>
</dbReference>
<proteinExistence type="inferred from homology"/>
<dbReference type="RefSeq" id="WP_329776668.1">
    <property type="nucleotide sequence ID" value="NZ_JAYDYW010000016.1"/>
</dbReference>
<dbReference type="SUPFAM" id="SSF51161">
    <property type="entry name" value="Trimeric LpxA-like enzymes"/>
    <property type="match status" value="1"/>
</dbReference>
<dbReference type="InterPro" id="IPR001451">
    <property type="entry name" value="Hexapep"/>
</dbReference>
<evidence type="ECO:0000256" key="4">
    <source>
        <dbReference type="PIRNR" id="PIRNR000441"/>
    </source>
</evidence>
<dbReference type="PIRSF" id="PIRSF000441">
    <property type="entry name" value="CysE"/>
    <property type="match status" value="1"/>
</dbReference>
<keyword evidence="6" id="KW-1185">Reference proteome</keyword>
<evidence type="ECO:0000256" key="2">
    <source>
        <dbReference type="ARBA" id="ARBA00022679"/>
    </source>
</evidence>